<dbReference type="EMBL" id="AP014808">
    <property type="protein sequence ID" value="BAQ56671.1"/>
    <property type="molecule type" value="Genomic_DNA"/>
</dbReference>
<dbReference type="InterPro" id="IPR000847">
    <property type="entry name" value="LysR_HTH_N"/>
</dbReference>
<protein>
    <submittedName>
        <fullName evidence="6">Transcriptional regulator</fullName>
    </submittedName>
</protein>
<dbReference type="PATRIC" id="fig|1600.4.peg.288"/>
<comment type="similarity">
    <text evidence="1">Belongs to the LysR transcriptional regulatory family.</text>
</comment>
<accession>A0A0D6A1S2</accession>
<keyword evidence="4" id="KW-0804">Transcription</keyword>
<dbReference type="GO" id="GO:0003700">
    <property type="term" value="F:DNA-binding transcription factor activity"/>
    <property type="evidence" value="ECO:0007669"/>
    <property type="project" value="InterPro"/>
</dbReference>
<dbReference type="InterPro" id="IPR036388">
    <property type="entry name" value="WH-like_DNA-bd_sf"/>
</dbReference>
<dbReference type="KEGG" id="lae:LBAT_0282"/>
<evidence type="ECO:0000313" key="7">
    <source>
        <dbReference type="Proteomes" id="UP000035709"/>
    </source>
</evidence>
<dbReference type="OrthoDB" id="9803735at2"/>
<dbReference type="PANTHER" id="PTHR30419:SF8">
    <property type="entry name" value="NITROGEN ASSIMILATION TRANSCRIPTIONAL ACTIVATOR-RELATED"/>
    <property type="match status" value="1"/>
</dbReference>
<sequence>MEINDIKYLLTVVNNDFNLTQSAKVLHVSQPAISKAIKDVEFKRGTKIFNRKKGRLIGLTRYGRTLIEEAKKVYSQYSLMITKLNELSEGINGTVRIGIAPVIISTVFNDALIAFINENPGIQLKLVERGAYELQRMLNLGDIDLAVIVSPATVEGIYEDLIYENTVRVWFNKDHRFNDFEGPIPFTEVEQEKIVTLTDDFMVTFQLNKKLKGDRIKPDYFLQTSSWDLILNLVQRDPNLIGILATPIGKNYSDHQIMDREMTPSFPWRISLCHTMNSIGSSIVDYTKDWFLKYFSKYKKISINN</sequence>
<dbReference type="SUPFAM" id="SSF53850">
    <property type="entry name" value="Periplasmic binding protein-like II"/>
    <property type="match status" value="1"/>
</dbReference>
<evidence type="ECO:0000256" key="3">
    <source>
        <dbReference type="ARBA" id="ARBA00023125"/>
    </source>
</evidence>
<dbReference type="Gene3D" id="3.40.190.290">
    <property type="match status" value="1"/>
</dbReference>
<name>A0A0D6A1S2_9LACO</name>
<keyword evidence="2" id="KW-0805">Transcription regulation</keyword>
<dbReference type="SUPFAM" id="SSF46785">
    <property type="entry name" value="Winged helix' DNA-binding domain"/>
    <property type="match status" value="1"/>
</dbReference>
<dbReference type="AlphaFoldDB" id="A0A0D6A1S2"/>
<keyword evidence="3" id="KW-0238">DNA-binding</keyword>
<evidence type="ECO:0000256" key="4">
    <source>
        <dbReference type="ARBA" id="ARBA00023163"/>
    </source>
</evidence>
<dbReference type="Pfam" id="PF03466">
    <property type="entry name" value="LysR_substrate"/>
    <property type="match status" value="1"/>
</dbReference>
<dbReference type="InterPro" id="IPR050950">
    <property type="entry name" value="HTH-type_LysR_regulators"/>
</dbReference>
<dbReference type="PRINTS" id="PR00039">
    <property type="entry name" value="HTHLYSR"/>
</dbReference>
<reference evidence="6 7" key="1">
    <citation type="submission" date="2015-03" db="EMBL/GenBank/DDBJ databases">
        <title>Complete genome sequence of Lactobacillus acetotolerans NBRC 13120.</title>
        <authorList>
            <person name="Toh H."/>
            <person name="Morita H."/>
            <person name="Fujita N."/>
        </authorList>
    </citation>
    <scope>NUCLEOTIDE SEQUENCE [LARGE SCALE GENOMIC DNA]</scope>
    <source>
        <strain evidence="6 7">NBRC 13120</strain>
    </source>
</reference>
<dbReference type="PANTHER" id="PTHR30419">
    <property type="entry name" value="HTH-TYPE TRANSCRIPTIONAL REGULATOR YBHD"/>
    <property type="match status" value="1"/>
</dbReference>
<dbReference type="Proteomes" id="UP000035709">
    <property type="component" value="Chromosome"/>
</dbReference>
<dbReference type="STRING" id="1600.LBAT_0282"/>
<keyword evidence="7" id="KW-1185">Reference proteome</keyword>
<dbReference type="InterPro" id="IPR036390">
    <property type="entry name" value="WH_DNA-bd_sf"/>
</dbReference>
<feature type="domain" description="HTH lysR-type" evidence="5">
    <location>
        <begin position="1"/>
        <end position="59"/>
    </location>
</feature>
<evidence type="ECO:0000256" key="2">
    <source>
        <dbReference type="ARBA" id="ARBA00023015"/>
    </source>
</evidence>
<dbReference type="GO" id="GO:0003677">
    <property type="term" value="F:DNA binding"/>
    <property type="evidence" value="ECO:0007669"/>
    <property type="project" value="UniProtKB-KW"/>
</dbReference>
<dbReference type="GO" id="GO:0005829">
    <property type="term" value="C:cytosol"/>
    <property type="evidence" value="ECO:0007669"/>
    <property type="project" value="TreeGrafter"/>
</dbReference>
<evidence type="ECO:0000256" key="1">
    <source>
        <dbReference type="ARBA" id="ARBA00009437"/>
    </source>
</evidence>
<dbReference type="Pfam" id="PF00126">
    <property type="entry name" value="HTH_1"/>
    <property type="match status" value="1"/>
</dbReference>
<dbReference type="CDD" id="cd05466">
    <property type="entry name" value="PBP2_LTTR_substrate"/>
    <property type="match status" value="1"/>
</dbReference>
<dbReference type="Gene3D" id="1.10.10.10">
    <property type="entry name" value="Winged helix-like DNA-binding domain superfamily/Winged helix DNA-binding domain"/>
    <property type="match status" value="1"/>
</dbReference>
<dbReference type="RefSeq" id="WP_060459157.1">
    <property type="nucleotide sequence ID" value="NZ_AP014808.1"/>
</dbReference>
<dbReference type="InterPro" id="IPR005119">
    <property type="entry name" value="LysR_subst-bd"/>
</dbReference>
<dbReference type="PROSITE" id="PS50931">
    <property type="entry name" value="HTH_LYSR"/>
    <property type="match status" value="1"/>
</dbReference>
<evidence type="ECO:0000313" key="6">
    <source>
        <dbReference type="EMBL" id="BAQ56671.1"/>
    </source>
</evidence>
<proteinExistence type="inferred from homology"/>
<evidence type="ECO:0000259" key="5">
    <source>
        <dbReference type="PROSITE" id="PS50931"/>
    </source>
</evidence>
<gene>
    <name evidence="6" type="ORF">LBAT_0282</name>
</gene>
<organism evidence="6 7">
    <name type="scientific">Lactobacillus acetotolerans</name>
    <dbReference type="NCBI Taxonomy" id="1600"/>
    <lineage>
        <taxon>Bacteria</taxon>
        <taxon>Bacillati</taxon>
        <taxon>Bacillota</taxon>
        <taxon>Bacilli</taxon>
        <taxon>Lactobacillales</taxon>
        <taxon>Lactobacillaceae</taxon>
        <taxon>Lactobacillus</taxon>
    </lineage>
</organism>